<evidence type="ECO:0000313" key="4">
    <source>
        <dbReference type="Proteomes" id="UP000723714"/>
    </source>
</evidence>
<feature type="domain" description="DUF1648" evidence="2">
    <location>
        <begin position="7"/>
        <end position="50"/>
    </location>
</feature>
<evidence type="ECO:0000256" key="1">
    <source>
        <dbReference type="SAM" id="Phobius"/>
    </source>
</evidence>
<dbReference type="RefSeq" id="WP_216240670.1">
    <property type="nucleotide sequence ID" value="NZ_JABACJ020000005.1"/>
</dbReference>
<protein>
    <submittedName>
        <fullName evidence="3">DUF1648 domain-containing protein</fullName>
    </submittedName>
</protein>
<gene>
    <name evidence="3" type="ORF">HGO97_007345</name>
</gene>
<evidence type="ECO:0000313" key="3">
    <source>
        <dbReference type="EMBL" id="MBU3875625.1"/>
    </source>
</evidence>
<dbReference type="InterPro" id="IPR012867">
    <property type="entry name" value="DUF1648"/>
</dbReference>
<accession>A0ABS6D298</accession>
<keyword evidence="1" id="KW-1133">Transmembrane helix</keyword>
<organism evidence="3 4">
    <name type="scientific">Faecalicatena faecalis</name>
    <dbReference type="NCBI Taxonomy" id="2726362"/>
    <lineage>
        <taxon>Bacteria</taxon>
        <taxon>Bacillati</taxon>
        <taxon>Bacillota</taxon>
        <taxon>Clostridia</taxon>
        <taxon>Lachnospirales</taxon>
        <taxon>Lachnospiraceae</taxon>
        <taxon>Faecalicatena</taxon>
    </lineage>
</organism>
<dbReference type="Pfam" id="PF07853">
    <property type="entry name" value="DUF1648"/>
    <property type="match status" value="1"/>
</dbReference>
<keyword evidence="1" id="KW-0812">Transmembrane</keyword>
<feature type="transmembrane region" description="Helical" evidence="1">
    <location>
        <begin position="40"/>
        <end position="59"/>
    </location>
</feature>
<dbReference type="Proteomes" id="UP000723714">
    <property type="component" value="Unassembled WGS sequence"/>
</dbReference>
<sequence length="65" mass="7209">MKKKWIVITVITLVILAALTFVLPQEIPIHFGVSGAGRAVNKYVILLFAPVPAFLGWAITKKYKN</sequence>
<comment type="caution">
    <text evidence="3">The sequence shown here is derived from an EMBL/GenBank/DDBJ whole genome shotgun (WGS) entry which is preliminary data.</text>
</comment>
<proteinExistence type="predicted"/>
<dbReference type="EMBL" id="JABACJ020000005">
    <property type="protein sequence ID" value="MBU3875625.1"/>
    <property type="molecule type" value="Genomic_DNA"/>
</dbReference>
<reference evidence="3 4" key="1">
    <citation type="submission" date="2021-06" db="EMBL/GenBank/DDBJ databases">
        <title>Faecalicatena sp. nov. isolated from porcine feces.</title>
        <authorList>
            <person name="Oh B.S."/>
            <person name="Lee J.H."/>
        </authorList>
    </citation>
    <scope>NUCLEOTIDE SEQUENCE [LARGE SCALE GENOMIC DNA]</scope>
    <source>
        <strain evidence="3 4">AGMB00832</strain>
    </source>
</reference>
<keyword evidence="1" id="KW-0472">Membrane</keyword>
<evidence type="ECO:0000259" key="2">
    <source>
        <dbReference type="Pfam" id="PF07853"/>
    </source>
</evidence>
<keyword evidence="4" id="KW-1185">Reference proteome</keyword>
<name>A0ABS6D298_9FIRM</name>